<name>A0A0C9N081_9FUNG</name>
<organism evidence="2">
    <name type="scientific">Mucor ambiguus</name>
    <dbReference type="NCBI Taxonomy" id="91626"/>
    <lineage>
        <taxon>Eukaryota</taxon>
        <taxon>Fungi</taxon>
        <taxon>Fungi incertae sedis</taxon>
        <taxon>Mucoromycota</taxon>
        <taxon>Mucoromycotina</taxon>
        <taxon>Mucoromycetes</taxon>
        <taxon>Mucorales</taxon>
        <taxon>Mucorineae</taxon>
        <taxon>Mucoraceae</taxon>
        <taxon>Mucor</taxon>
    </lineage>
</organism>
<sequence>MANTTSDSLDMSTASMLSSGEDNTSSLPDSMIESPPTPPKEPQYVNKPQDYQPLHTLPVIPTEQLQHHEDEEEKEDVVIKEPSALAFLKGHIRYFLKSALQFVFKDNNLPLLINLIYHLIAARALLNKPWRTVTRYLGIPPTPKPNSALKHQIEQTTSIAIDLFRTQGVFHLAMGTLAALALKERRQSSERSALFVLTLSSVGQTWSHFNAYWKSSHQQYNLKALQEVGGSDLLVALISSIALSKTARRTGRLI</sequence>
<feature type="compositionally biased region" description="Polar residues" evidence="1">
    <location>
        <begin position="1"/>
        <end position="28"/>
    </location>
</feature>
<protein>
    <submittedName>
        <fullName evidence="2">Uncharacterized protein</fullName>
    </submittedName>
</protein>
<dbReference type="EMBL" id="DF836546">
    <property type="protein sequence ID" value="GAN09297.1"/>
    <property type="molecule type" value="Genomic_DNA"/>
</dbReference>
<dbReference type="Proteomes" id="UP000053815">
    <property type="component" value="Unassembled WGS sequence"/>
</dbReference>
<feature type="region of interest" description="Disordered" evidence="1">
    <location>
        <begin position="1"/>
        <end position="53"/>
    </location>
</feature>
<proteinExistence type="predicted"/>
<dbReference type="AlphaFoldDB" id="A0A0C9N081"/>
<evidence type="ECO:0000256" key="1">
    <source>
        <dbReference type="SAM" id="MobiDB-lite"/>
    </source>
</evidence>
<accession>A0A0C9N081</accession>
<evidence type="ECO:0000313" key="3">
    <source>
        <dbReference type="Proteomes" id="UP000053815"/>
    </source>
</evidence>
<reference evidence="2" key="1">
    <citation type="submission" date="2014-09" db="EMBL/GenBank/DDBJ databases">
        <title>Draft genome sequence of an oleaginous Mucoromycotina fungus Mucor ambiguus NBRC6742.</title>
        <authorList>
            <person name="Takeda I."/>
            <person name="Yamane N."/>
            <person name="Morita T."/>
            <person name="Tamano K."/>
            <person name="Machida M."/>
            <person name="Baker S."/>
            <person name="Koike H."/>
        </authorList>
    </citation>
    <scope>NUCLEOTIDE SEQUENCE</scope>
    <source>
        <strain evidence="2">NBRC 6742</strain>
    </source>
</reference>
<keyword evidence="3" id="KW-1185">Reference proteome</keyword>
<evidence type="ECO:0000313" key="2">
    <source>
        <dbReference type="EMBL" id="GAN09297.1"/>
    </source>
</evidence>
<gene>
    <name evidence="2" type="ORF">MAM1_0257d08822</name>
</gene>
<dbReference type="OrthoDB" id="2277186at2759"/>